<dbReference type="Proteomes" id="UP001165498">
    <property type="component" value="Unassembled WGS sequence"/>
</dbReference>
<dbReference type="InterPro" id="IPR038765">
    <property type="entry name" value="Papain-like_cys_pep_sf"/>
</dbReference>
<dbReference type="RefSeq" id="WP_255914467.1">
    <property type="nucleotide sequence ID" value="NZ_JANFQO010000009.1"/>
</dbReference>
<evidence type="ECO:0000313" key="3">
    <source>
        <dbReference type="EMBL" id="MCQ4165317.1"/>
    </source>
</evidence>
<dbReference type="PANTHER" id="PTHR33490">
    <property type="entry name" value="BLR5614 PROTEIN-RELATED"/>
    <property type="match status" value="1"/>
</dbReference>
<evidence type="ECO:0000259" key="2">
    <source>
        <dbReference type="SMART" id="SM00460"/>
    </source>
</evidence>
<gene>
    <name evidence="3" type="ORF">NM961_11400</name>
</gene>
<dbReference type="InterPro" id="IPR002931">
    <property type="entry name" value="Transglutaminase-like"/>
</dbReference>
<keyword evidence="1" id="KW-0732">Signal</keyword>
<dbReference type="Pfam" id="PF01841">
    <property type="entry name" value="Transglut_core"/>
    <property type="match status" value="1"/>
</dbReference>
<protein>
    <submittedName>
        <fullName evidence="3">Transglutaminase-like domain-containing protein</fullName>
    </submittedName>
</protein>
<dbReference type="PANTHER" id="PTHR33490:SF3">
    <property type="entry name" value="CONSERVED INTEGRAL MEMBRANE PROTEIN"/>
    <property type="match status" value="1"/>
</dbReference>
<name>A0ABT1QSR8_9GAMM</name>
<feature type="domain" description="Transglutaminase-like" evidence="2">
    <location>
        <begin position="369"/>
        <end position="435"/>
    </location>
</feature>
<dbReference type="SUPFAM" id="SSF54001">
    <property type="entry name" value="Cysteine proteinases"/>
    <property type="match status" value="1"/>
</dbReference>
<feature type="signal peptide" evidence="1">
    <location>
        <begin position="1"/>
        <end position="18"/>
    </location>
</feature>
<comment type="caution">
    <text evidence="3">The sequence shown here is derived from an EMBL/GenBank/DDBJ whole genome shotgun (WGS) entry which is preliminary data.</text>
</comment>
<feature type="chain" id="PRO_5046310351" evidence="1">
    <location>
        <begin position="19"/>
        <end position="476"/>
    </location>
</feature>
<dbReference type="Gene3D" id="3.10.620.30">
    <property type="match status" value="1"/>
</dbReference>
<evidence type="ECO:0000256" key="1">
    <source>
        <dbReference type="SAM" id="SignalP"/>
    </source>
</evidence>
<accession>A0ABT1QSR8</accession>
<sequence>MRRFLLACLLLAATTAQAAVQDTWMSVTLEGRKIGHLHNRREATPDRVTTTQEMSMSIERAGISIALEVSETHEETAAGEPLGFRTRSRMSGVESTSVGRVAGGRIEVTSSVGGISQNKTLAWPAGALFSEGLRLDALRHGLKPGTRYESLAFQALNLDAFPLSTTILPPERVYLPEGRRELVRVEHELALPGLPLKSTDWIDKDLNVKKVVMSQLGLKLEVLACDEACARAPNQSGDSLSQALLQAPRSLERESFAAPLRYRLSPRDRSRALQIPATDEQTVQREGDSVLLTVIPEARSNGTEKPAPADTQPNDWLQSGASEIVRLANEASPGEGKSDAERMRELEKFVFGYIDKKSLNVGYASALETARTRQGDCTEHALLLAALGRARGIPTRVATGLAYIEQFGGAERVFVPHAWAQAWIDGRWQSYDAALGRFDSSHITLGVGDGDPWRFYAGVGTLGNLTLEKVEAARAN</sequence>
<evidence type="ECO:0000313" key="4">
    <source>
        <dbReference type="Proteomes" id="UP001165498"/>
    </source>
</evidence>
<dbReference type="EMBL" id="JANFQO010000009">
    <property type="protein sequence ID" value="MCQ4165317.1"/>
    <property type="molecule type" value="Genomic_DNA"/>
</dbReference>
<keyword evidence="4" id="KW-1185">Reference proteome</keyword>
<organism evidence="3 4">
    <name type="scientific">Tahibacter harae</name>
    <dbReference type="NCBI Taxonomy" id="2963937"/>
    <lineage>
        <taxon>Bacteria</taxon>
        <taxon>Pseudomonadati</taxon>
        <taxon>Pseudomonadota</taxon>
        <taxon>Gammaproteobacteria</taxon>
        <taxon>Lysobacterales</taxon>
        <taxon>Rhodanobacteraceae</taxon>
        <taxon>Tahibacter</taxon>
    </lineage>
</organism>
<dbReference type="SMART" id="SM00460">
    <property type="entry name" value="TGc"/>
    <property type="match status" value="1"/>
</dbReference>
<reference evidence="3" key="1">
    <citation type="submission" date="2022-07" db="EMBL/GenBank/DDBJ databases">
        <title>Tahibacter sp., a new gammaproteobacterium isolated from the silt sample collected at pig farm.</title>
        <authorList>
            <person name="Chen H."/>
        </authorList>
    </citation>
    <scope>NUCLEOTIDE SEQUENCE</scope>
    <source>
        <strain evidence="3">P2K</strain>
    </source>
</reference>
<proteinExistence type="predicted"/>